<evidence type="ECO:0000313" key="2">
    <source>
        <dbReference type="EMBL" id="KRY03390.1"/>
    </source>
</evidence>
<comment type="caution">
    <text evidence="2">The sequence shown here is derived from an EMBL/GenBank/DDBJ whole genome shotgun (WGS) entry which is preliminary data.</text>
</comment>
<keyword evidence="1" id="KW-0472">Membrane</keyword>
<dbReference type="InParanoid" id="A0A0V0YSX0"/>
<keyword evidence="3" id="KW-1185">Reference proteome</keyword>
<keyword evidence="1" id="KW-0812">Transmembrane</keyword>
<name>A0A0V0YSX0_TRISP</name>
<feature type="transmembrane region" description="Helical" evidence="1">
    <location>
        <begin position="20"/>
        <end position="43"/>
    </location>
</feature>
<gene>
    <name evidence="2" type="ORF">T01_15284</name>
</gene>
<evidence type="ECO:0000313" key="3">
    <source>
        <dbReference type="Proteomes" id="UP000054776"/>
    </source>
</evidence>
<proteinExistence type="predicted"/>
<protein>
    <submittedName>
        <fullName evidence="2">Uncharacterized protein</fullName>
    </submittedName>
</protein>
<dbReference type="Proteomes" id="UP000054776">
    <property type="component" value="Unassembled WGS sequence"/>
</dbReference>
<reference evidence="2 3" key="1">
    <citation type="submission" date="2015-01" db="EMBL/GenBank/DDBJ databases">
        <title>Evolution of Trichinella species and genotypes.</title>
        <authorList>
            <person name="Korhonen P.K."/>
            <person name="Edoardo P."/>
            <person name="Giuseppe L.R."/>
            <person name="Gasser R.B."/>
        </authorList>
    </citation>
    <scope>NUCLEOTIDE SEQUENCE [LARGE SCALE GENOMIC DNA]</scope>
    <source>
        <strain evidence="2">ISS3</strain>
    </source>
</reference>
<accession>A0A0V0YSX0</accession>
<keyword evidence="1" id="KW-1133">Transmembrane helix</keyword>
<dbReference type="AlphaFoldDB" id="A0A0V0YSX0"/>
<evidence type="ECO:0000256" key="1">
    <source>
        <dbReference type="SAM" id="Phobius"/>
    </source>
</evidence>
<dbReference type="EMBL" id="JYDH01005193">
    <property type="protein sequence ID" value="KRY03390.1"/>
    <property type="molecule type" value="Genomic_DNA"/>
</dbReference>
<sequence length="44" mass="5361">MEFFKLAFFDYYPIFCDSQLIAVHVVGYLNYLTFIYTFLLMLCF</sequence>
<organism evidence="2 3">
    <name type="scientific">Trichinella spiralis</name>
    <name type="common">Trichina worm</name>
    <dbReference type="NCBI Taxonomy" id="6334"/>
    <lineage>
        <taxon>Eukaryota</taxon>
        <taxon>Metazoa</taxon>
        <taxon>Ecdysozoa</taxon>
        <taxon>Nematoda</taxon>
        <taxon>Enoplea</taxon>
        <taxon>Dorylaimia</taxon>
        <taxon>Trichinellida</taxon>
        <taxon>Trichinellidae</taxon>
        <taxon>Trichinella</taxon>
    </lineage>
</organism>